<dbReference type="Proteomes" id="UP001497392">
    <property type="component" value="Unassembled WGS sequence"/>
</dbReference>
<proteinExistence type="inferred from homology"/>
<evidence type="ECO:0000313" key="5">
    <source>
        <dbReference type="Proteomes" id="UP001497392"/>
    </source>
</evidence>
<dbReference type="PANTHER" id="PTHR45694">
    <property type="entry name" value="GLUTAREDOXIN 2"/>
    <property type="match status" value="1"/>
</dbReference>
<dbReference type="Pfam" id="PF00462">
    <property type="entry name" value="Glutaredoxin"/>
    <property type="match status" value="1"/>
</dbReference>
<name>A0ABP1G5V5_9CHLO</name>
<comment type="similarity">
    <text evidence="1">Belongs to the glutaredoxin family. CPYC subfamily.</text>
</comment>
<organism evidence="4 5">
    <name type="scientific">Coccomyxa viridis</name>
    <dbReference type="NCBI Taxonomy" id="1274662"/>
    <lineage>
        <taxon>Eukaryota</taxon>
        <taxon>Viridiplantae</taxon>
        <taxon>Chlorophyta</taxon>
        <taxon>core chlorophytes</taxon>
        <taxon>Trebouxiophyceae</taxon>
        <taxon>Trebouxiophyceae incertae sedis</taxon>
        <taxon>Coccomyxaceae</taxon>
        <taxon>Coccomyxa</taxon>
    </lineage>
</organism>
<evidence type="ECO:0000256" key="1">
    <source>
        <dbReference type="ARBA" id="ARBA00007190"/>
    </source>
</evidence>
<sequence length="175" mass="19024">MGGCCGKLRGKAHDGKEKAKEKLGSGDNKKQSVQTPPAPKPSQYLKEDAQLQSSSQPKEAKKDVEMSVKEIVDHTIKNNRVVIWSKSYCPYCKKAKQAMFSVAPMDEVEVIELDHHPKGDEIQDYLKDITGGRSVPRVFIGGKFIGGGDDTVAKQKSGELEKLLKAQGIGKAVAA</sequence>
<protein>
    <submittedName>
        <fullName evidence="4">G10486 protein</fullName>
    </submittedName>
</protein>
<dbReference type="InterPro" id="IPR002109">
    <property type="entry name" value="Glutaredoxin"/>
</dbReference>
<keyword evidence="5" id="KW-1185">Reference proteome</keyword>
<dbReference type="PANTHER" id="PTHR45694:SF18">
    <property type="entry name" value="GLUTAREDOXIN-1-RELATED"/>
    <property type="match status" value="1"/>
</dbReference>
<comment type="caution">
    <text evidence="4">The sequence shown here is derived from an EMBL/GenBank/DDBJ whole genome shotgun (WGS) entry which is preliminary data.</text>
</comment>
<evidence type="ECO:0000313" key="4">
    <source>
        <dbReference type="EMBL" id="CAL5227502.1"/>
    </source>
</evidence>
<dbReference type="InterPro" id="IPR014025">
    <property type="entry name" value="Glutaredoxin_subgr"/>
</dbReference>
<evidence type="ECO:0000256" key="2">
    <source>
        <dbReference type="SAM" id="MobiDB-lite"/>
    </source>
</evidence>
<dbReference type="Gene3D" id="3.40.30.10">
    <property type="entry name" value="Glutaredoxin"/>
    <property type="match status" value="1"/>
</dbReference>
<dbReference type="PRINTS" id="PR00160">
    <property type="entry name" value="GLUTAREDOXIN"/>
</dbReference>
<dbReference type="InterPro" id="IPR011899">
    <property type="entry name" value="Glutaredoxin_euk/vir"/>
</dbReference>
<dbReference type="EMBL" id="CAXHTA020000017">
    <property type="protein sequence ID" value="CAL5227502.1"/>
    <property type="molecule type" value="Genomic_DNA"/>
</dbReference>
<feature type="domain" description="Glutaredoxin" evidence="3">
    <location>
        <begin position="81"/>
        <end position="145"/>
    </location>
</feature>
<dbReference type="PROSITE" id="PS51354">
    <property type="entry name" value="GLUTAREDOXIN_2"/>
    <property type="match status" value="1"/>
</dbReference>
<gene>
    <name evidence="4" type="primary">g10486</name>
    <name evidence="4" type="ORF">VP750_LOCUS9408</name>
</gene>
<reference evidence="4 5" key="1">
    <citation type="submission" date="2024-06" db="EMBL/GenBank/DDBJ databases">
        <authorList>
            <person name="Kraege A."/>
            <person name="Thomma B."/>
        </authorList>
    </citation>
    <scope>NUCLEOTIDE SEQUENCE [LARGE SCALE GENOMIC DNA]</scope>
</reference>
<accession>A0ABP1G5V5</accession>
<feature type="compositionally biased region" description="Basic and acidic residues" evidence="2">
    <location>
        <begin position="11"/>
        <end position="30"/>
    </location>
</feature>
<feature type="region of interest" description="Disordered" evidence="2">
    <location>
        <begin position="1"/>
        <end position="65"/>
    </location>
</feature>
<dbReference type="InterPro" id="IPR036249">
    <property type="entry name" value="Thioredoxin-like_sf"/>
</dbReference>
<dbReference type="NCBIfam" id="TIGR02180">
    <property type="entry name" value="GRX_euk"/>
    <property type="match status" value="1"/>
</dbReference>
<dbReference type="SUPFAM" id="SSF52833">
    <property type="entry name" value="Thioredoxin-like"/>
    <property type="match status" value="1"/>
</dbReference>
<evidence type="ECO:0000259" key="3">
    <source>
        <dbReference type="Pfam" id="PF00462"/>
    </source>
</evidence>